<name>A0A1E5XW01_9HYPH</name>
<proteinExistence type="predicted"/>
<comment type="caution">
    <text evidence="1">The sequence shown here is derived from an EMBL/GenBank/DDBJ whole genome shotgun (WGS) entry which is preliminary data.</text>
</comment>
<organism evidence="1 2">
    <name type="scientific">Devosia insulae DS-56</name>
    <dbReference type="NCBI Taxonomy" id="1116389"/>
    <lineage>
        <taxon>Bacteria</taxon>
        <taxon>Pseudomonadati</taxon>
        <taxon>Pseudomonadota</taxon>
        <taxon>Alphaproteobacteria</taxon>
        <taxon>Hyphomicrobiales</taxon>
        <taxon>Devosiaceae</taxon>
        <taxon>Devosia</taxon>
    </lineage>
</organism>
<dbReference type="Proteomes" id="UP000095463">
    <property type="component" value="Unassembled WGS sequence"/>
</dbReference>
<dbReference type="AlphaFoldDB" id="A0A1E5XW01"/>
<evidence type="ECO:0000313" key="1">
    <source>
        <dbReference type="EMBL" id="OEO32750.1"/>
    </source>
</evidence>
<evidence type="ECO:0000313" key="2">
    <source>
        <dbReference type="Proteomes" id="UP000095463"/>
    </source>
</evidence>
<protein>
    <submittedName>
        <fullName evidence="1">Uncharacterized protein</fullName>
    </submittedName>
</protein>
<dbReference type="RefSeq" id="WP_069908114.1">
    <property type="nucleotide sequence ID" value="NZ_LAJE02000057.1"/>
</dbReference>
<reference evidence="1 2" key="1">
    <citation type="journal article" date="2015" name="Genome Announc.">
        <title>Genome Assemblies of Three Soil-Associated Devosia species: D. insulae, D. limi, and D. soli.</title>
        <authorList>
            <person name="Hassan Y.I."/>
            <person name="Lepp D."/>
            <person name="Zhou T."/>
        </authorList>
    </citation>
    <scope>NUCLEOTIDE SEQUENCE [LARGE SCALE GENOMIC DNA]</scope>
    <source>
        <strain evidence="1 2">DS-56</strain>
    </source>
</reference>
<gene>
    <name evidence="1" type="ORF">VW23_000750</name>
</gene>
<sequence>MRGALATAPPHQGRFMVGRDARGKCVVSDSLGLTGGVFTDRQAAVHFAMVECDYAPGEVSAAPPGLVLSVDTIFAGPGREQ</sequence>
<keyword evidence="2" id="KW-1185">Reference proteome</keyword>
<accession>A0A1E5XW01</accession>
<dbReference type="EMBL" id="LAJE02000057">
    <property type="protein sequence ID" value="OEO32750.1"/>
    <property type="molecule type" value="Genomic_DNA"/>
</dbReference>
<dbReference type="OrthoDB" id="8454620at2"/>